<dbReference type="InterPro" id="IPR013320">
    <property type="entry name" value="ConA-like_dom_sf"/>
</dbReference>
<dbReference type="SUPFAM" id="SSF75005">
    <property type="entry name" value="Arabinanase/levansucrase/invertase"/>
    <property type="match status" value="1"/>
</dbReference>
<accession>A0ABZ3CGT4</accession>
<feature type="domain" description="Glycosyl hydrolase family 32 N-terminal" evidence="10">
    <location>
        <begin position="38"/>
        <end position="328"/>
    </location>
</feature>
<dbReference type="RefSeq" id="WP_342387651.1">
    <property type="nucleotide sequence ID" value="NZ_CP138333.2"/>
</dbReference>
<evidence type="ECO:0000256" key="8">
    <source>
        <dbReference type="RuleBase" id="RU362110"/>
    </source>
</evidence>
<dbReference type="InterPro" id="IPR023296">
    <property type="entry name" value="Glyco_hydro_beta-prop_sf"/>
</dbReference>
<evidence type="ECO:0000256" key="7">
    <source>
        <dbReference type="ARBA" id="ARBA00033367"/>
    </source>
</evidence>
<dbReference type="InterPro" id="IPR051214">
    <property type="entry name" value="GH32_Enzymes"/>
</dbReference>
<comment type="similarity">
    <text evidence="2 8">Belongs to the glycosyl hydrolase 32 family.</text>
</comment>
<keyword evidence="5 8" id="KW-0378">Hydrolase</keyword>
<dbReference type="Gene3D" id="2.115.10.20">
    <property type="entry name" value="Glycosyl hydrolase domain, family 43"/>
    <property type="match status" value="1"/>
</dbReference>
<feature type="domain" description="Glycosyl hydrolase family 32 C-terminal" evidence="11">
    <location>
        <begin position="356"/>
        <end position="470"/>
    </location>
</feature>
<gene>
    <name evidence="12" type="ORF">RQP18_10480</name>
</gene>
<dbReference type="Gene3D" id="2.60.120.560">
    <property type="entry name" value="Exo-inulinase, domain 1"/>
    <property type="match status" value="1"/>
</dbReference>
<keyword evidence="13" id="KW-1185">Reference proteome</keyword>
<dbReference type="SUPFAM" id="SSF49899">
    <property type="entry name" value="Concanavalin A-like lectins/glucanases"/>
    <property type="match status" value="1"/>
</dbReference>
<evidence type="ECO:0000259" key="11">
    <source>
        <dbReference type="Pfam" id="PF08244"/>
    </source>
</evidence>
<dbReference type="NCBIfam" id="TIGR01322">
    <property type="entry name" value="scrB_fam"/>
    <property type="match status" value="1"/>
</dbReference>
<evidence type="ECO:0000256" key="4">
    <source>
        <dbReference type="ARBA" id="ARBA00019623"/>
    </source>
</evidence>
<proteinExistence type="inferred from homology"/>
<evidence type="ECO:0000256" key="5">
    <source>
        <dbReference type="ARBA" id="ARBA00022801"/>
    </source>
</evidence>
<dbReference type="Pfam" id="PF08244">
    <property type="entry name" value="Glyco_hydro_32C"/>
    <property type="match status" value="1"/>
</dbReference>
<dbReference type="Proteomes" id="UP001455384">
    <property type="component" value="Chromosome"/>
</dbReference>
<name>A0ABZ3CGT4_9STAP</name>
<keyword evidence="6 8" id="KW-0326">Glycosidase</keyword>
<evidence type="ECO:0000256" key="1">
    <source>
        <dbReference type="ARBA" id="ARBA00004914"/>
    </source>
</evidence>
<keyword evidence="9" id="KW-0963">Cytoplasm</keyword>
<dbReference type="EC" id="3.2.1.26" evidence="3 8"/>
<evidence type="ECO:0000256" key="3">
    <source>
        <dbReference type="ARBA" id="ARBA00012758"/>
    </source>
</evidence>
<evidence type="ECO:0000256" key="6">
    <source>
        <dbReference type="ARBA" id="ARBA00023295"/>
    </source>
</evidence>
<dbReference type="SMART" id="SM00640">
    <property type="entry name" value="Glyco_32"/>
    <property type="match status" value="1"/>
</dbReference>
<evidence type="ECO:0000313" key="13">
    <source>
        <dbReference type="Proteomes" id="UP001455384"/>
    </source>
</evidence>
<dbReference type="InterPro" id="IPR001362">
    <property type="entry name" value="Glyco_hydro_32"/>
</dbReference>
<protein>
    <recommendedName>
        <fullName evidence="4 8">Sucrose-6-phosphate hydrolase</fullName>
        <ecNumber evidence="3 8">3.2.1.26</ecNumber>
    </recommendedName>
    <alternativeName>
        <fullName evidence="7 9">Invertase</fullName>
    </alternativeName>
</protein>
<dbReference type="PANTHER" id="PTHR43101">
    <property type="entry name" value="BETA-FRUCTOSIDASE"/>
    <property type="match status" value="1"/>
</dbReference>
<reference evidence="13" key="1">
    <citation type="submission" date="2023-10" db="EMBL/GenBank/DDBJ databases">
        <title>Genome analysis and identification of Salinococcus sp. Bachu38 nov., a PGPR from the rhizosphere of Tamarix.</title>
        <authorList>
            <person name="Liang Z."/>
            <person name="Zhang X."/>
            <person name="Jia J."/>
            <person name="Chen X."/>
            <person name="Wang Y."/>
            <person name="Wang Q."/>
            <person name="Wang R."/>
        </authorList>
    </citation>
    <scope>NUCLEOTIDE SEQUENCE [LARGE SCALE GENOMIC DNA]</scope>
    <source>
        <strain evidence="13">Bachu38</strain>
    </source>
</reference>
<evidence type="ECO:0000313" key="12">
    <source>
        <dbReference type="EMBL" id="WZX29080.1"/>
    </source>
</evidence>
<evidence type="ECO:0000259" key="10">
    <source>
        <dbReference type="Pfam" id="PF00251"/>
    </source>
</evidence>
<dbReference type="CDD" id="cd18623">
    <property type="entry name" value="GH32_ScrB-like"/>
    <property type="match status" value="1"/>
</dbReference>
<sequence length="491" mass="56223">MKFDSNTEAFKALDERGSEALNERIERTQENQWKQKYHVQPIAGSMDSIAGFVYHDGTYHILYQWSPFEDKRTRCLYHVTTNDLVSFENRGIVKMLSDGAYSGSAFVMEGNIHLYHTEVRSNTAFQQYTTFKMEAGGLHPDRTVPVIKGAPPGYRWLMKDPKVWHGNGGYIMMLGAATSEDYGRVLVFAGDTPADFQYRGELETHLDQFGFMWESPDHFELDGHHVFMFCPQGLDRYRNSYWNIYQSGYTIGEMDYDSLTMNHGPFHELDHGFDFYAPQTTLNGNGERLMIGWMGMKETGYPTDDSWSHCLTLPRELSVEQGQLRQKPAAGLRKLREAEMTAEGYFDHRPKKMRDFYGDSYELVMEMLENDATRIHIDLRVSRREQTSLIYNSATRTLILDTAFSGEMPENVDGTDRKVALDAPLSKLQIFVDVSSIEVFANDGEAVMTARIFPSRKATGMEVSTEIGSCHVRMTRYSLKQLSPNPVIENK</sequence>
<evidence type="ECO:0000256" key="9">
    <source>
        <dbReference type="RuleBase" id="RU365015"/>
    </source>
</evidence>
<keyword evidence="9" id="KW-0119">Carbohydrate metabolism</keyword>
<evidence type="ECO:0000256" key="2">
    <source>
        <dbReference type="ARBA" id="ARBA00009902"/>
    </source>
</evidence>
<dbReference type="PANTHER" id="PTHR43101:SF1">
    <property type="entry name" value="BETA-FRUCTOSIDASE"/>
    <property type="match status" value="1"/>
</dbReference>
<comment type="subcellular location">
    <subcellularLocation>
        <location evidence="9">Cytoplasm</location>
    </subcellularLocation>
</comment>
<dbReference type="InterPro" id="IPR013148">
    <property type="entry name" value="Glyco_hydro_32_N"/>
</dbReference>
<comment type="catalytic activity">
    <reaction evidence="8">
        <text>Hydrolysis of terminal non-reducing beta-D-fructofuranoside residues in beta-D-fructofuranosides.</text>
        <dbReference type="EC" id="3.2.1.26"/>
    </reaction>
</comment>
<organism evidence="12 13">
    <name type="scientific">Salinicoccus bachuensis</name>
    <dbReference type="NCBI Taxonomy" id="3136731"/>
    <lineage>
        <taxon>Bacteria</taxon>
        <taxon>Bacillati</taxon>
        <taxon>Bacillota</taxon>
        <taxon>Bacilli</taxon>
        <taxon>Bacillales</taxon>
        <taxon>Staphylococcaceae</taxon>
        <taxon>Salinicoccus</taxon>
    </lineage>
</organism>
<comment type="function">
    <text evidence="9">Enables the bacterium to metabolize sucrose as a sole carbon source.</text>
</comment>
<dbReference type="InterPro" id="IPR013189">
    <property type="entry name" value="Glyco_hydro_32_C"/>
</dbReference>
<dbReference type="GO" id="GO:0016787">
    <property type="term" value="F:hydrolase activity"/>
    <property type="evidence" value="ECO:0007669"/>
    <property type="project" value="UniProtKB-KW"/>
</dbReference>
<dbReference type="EMBL" id="CP138333">
    <property type="protein sequence ID" value="WZX29080.1"/>
    <property type="molecule type" value="Genomic_DNA"/>
</dbReference>
<dbReference type="Pfam" id="PF00251">
    <property type="entry name" value="Glyco_hydro_32N"/>
    <property type="match status" value="1"/>
</dbReference>
<dbReference type="InterPro" id="IPR006232">
    <property type="entry name" value="Suc6P_hydrolase"/>
</dbReference>
<comment type="pathway">
    <text evidence="1 9">Glycan biosynthesis; sucrose metabolism.</text>
</comment>